<organism evidence="2 3">
    <name type="scientific">Humibacillus xanthopallidus</name>
    <dbReference type="NCBI Taxonomy" id="412689"/>
    <lineage>
        <taxon>Bacteria</taxon>
        <taxon>Bacillati</taxon>
        <taxon>Actinomycetota</taxon>
        <taxon>Actinomycetes</taxon>
        <taxon>Micrococcales</taxon>
        <taxon>Intrasporangiaceae</taxon>
        <taxon>Humibacillus</taxon>
    </lineage>
</organism>
<proteinExistence type="predicted"/>
<accession>A0A543HW82</accession>
<keyword evidence="3" id="KW-1185">Reference proteome</keyword>
<dbReference type="Proteomes" id="UP000316747">
    <property type="component" value="Unassembled WGS sequence"/>
</dbReference>
<name>A0A543HW82_9MICO</name>
<comment type="caution">
    <text evidence="2">The sequence shown here is derived from an EMBL/GenBank/DDBJ whole genome shotgun (WGS) entry which is preliminary data.</text>
</comment>
<protein>
    <submittedName>
        <fullName evidence="2">Uncharacterized protein</fullName>
    </submittedName>
</protein>
<dbReference type="EMBL" id="VFPM01000002">
    <property type="protein sequence ID" value="TQM62585.1"/>
    <property type="molecule type" value="Genomic_DNA"/>
</dbReference>
<evidence type="ECO:0000313" key="2">
    <source>
        <dbReference type="EMBL" id="TQM62585.1"/>
    </source>
</evidence>
<evidence type="ECO:0000313" key="3">
    <source>
        <dbReference type="Proteomes" id="UP000316747"/>
    </source>
</evidence>
<gene>
    <name evidence="2" type="ORF">FBY41_2621</name>
</gene>
<feature type="compositionally biased region" description="Basic and acidic residues" evidence="1">
    <location>
        <begin position="7"/>
        <end position="33"/>
    </location>
</feature>
<reference evidence="2 3" key="1">
    <citation type="submission" date="2019-06" db="EMBL/GenBank/DDBJ databases">
        <title>Genome sequencing of plant associated microbes to promote plant fitness in Sorghum bicolor and Oryza sativa.</title>
        <authorList>
            <person name="Coleman-Derr D."/>
        </authorList>
    </citation>
    <scope>NUCLEOTIDE SEQUENCE [LARGE SCALE GENOMIC DNA]</scope>
    <source>
        <strain evidence="2 3">KV-663</strain>
    </source>
</reference>
<feature type="region of interest" description="Disordered" evidence="1">
    <location>
        <begin position="1"/>
        <end position="33"/>
    </location>
</feature>
<dbReference type="AlphaFoldDB" id="A0A543HW82"/>
<evidence type="ECO:0000256" key="1">
    <source>
        <dbReference type="SAM" id="MobiDB-lite"/>
    </source>
</evidence>
<sequence length="492" mass="52964">MSLQSIEHADAGDYDENGDRIARSGEHRPDPDHARALLGEMLNGLRQWQHLPDPTHVVVSLAVAATHRADGEPCWLLMVAPPSSGKTEAVRLLDDAADARLDEVTAAGLLGWSKGKDVHPTGVLTRVSARALVTFGDLSSLLATSDRGGRDQVFGLLRRAYDGHVTRDVSPPGRTSTTERLEWSGRLTVVACVTQAIDRYSAHADALGPRWVYVRLPERATDEKRRASALARRGNLTEHRTAARTAASRVLAAAGALVDYLPDEVADRIEDAALVTAWGRASVPRNGYGRREIEGMPVIEEPMRLVQQLSMVARGVLALGMPDSAAVAIARRVALDSMPESRRAVLGALSSGELLSTSACARDAGLDRKVARHTLEDLAAIGIVTNDRVDDEDEEPTGTVNWYLAGDDGSLVADVVRAHVRFGGWDETWVYTSTSPQRERETPSDTKVIPTLRPTPDDGLCSSCAGPVEELRAVAGLDCLACHDRARAEAAS</sequence>